<organism evidence="2 3">
    <name type="scientific">Lacticaseibacillus baoqingensis</name>
    <dbReference type="NCBI Taxonomy" id="2486013"/>
    <lineage>
        <taxon>Bacteria</taxon>
        <taxon>Bacillati</taxon>
        <taxon>Bacillota</taxon>
        <taxon>Bacilli</taxon>
        <taxon>Lactobacillales</taxon>
        <taxon>Lactobacillaceae</taxon>
        <taxon>Lacticaseibacillus</taxon>
    </lineage>
</organism>
<reference evidence="3" key="1">
    <citation type="journal article" date="2019" name="Int. J. Syst. Evol. Microbiol.">
        <title>The Global Catalogue of Microorganisms (GCM) 10K type strain sequencing project: providing services to taxonomists for standard genome sequencing and annotation.</title>
        <authorList>
            <consortium name="The Broad Institute Genomics Platform"/>
            <consortium name="The Broad Institute Genome Sequencing Center for Infectious Disease"/>
            <person name="Wu L."/>
            <person name="Ma J."/>
        </authorList>
    </citation>
    <scope>NUCLEOTIDE SEQUENCE [LARGE SCALE GENOMIC DNA]</scope>
    <source>
        <strain evidence="3">CCM 8903</strain>
    </source>
</reference>
<sequence>MCNAVEHSRPDVSIIIPAHNSEKYLIDCIDSIRLHLPNNLTVEVLVILNGSTDTSAELINAYSIKYSWIKYWNLERSGRSYARNFGISKACGRYLMFLDADDFFVFGVGIKMAVKILDSNEELFAVWSDTIVRNGRQDSRIEATGFKYSDLENRNCFSISSVLIRNENLGRFPEDMYLYEDWVFWARSLKGRSVVPLNQVSSIVIHNEENTTARAVSGILTGQIRARARIRDLFPRRHFTVILRDLKKEVLYISGMSRENNDDSVLAKYRFSMRTLRQLSRIPFVKYVFTSLYNKSREEHLSSYRDIQ</sequence>
<proteinExistence type="predicted"/>
<dbReference type="InterPro" id="IPR029044">
    <property type="entry name" value="Nucleotide-diphossugar_trans"/>
</dbReference>
<dbReference type="CDD" id="cd00761">
    <property type="entry name" value="Glyco_tranf_GTA_type"/>
    <property type="match status" value="1"/>
</dbReference>
<gene>
    <name evidence="2" type="ORF">ACFQ5J_04245</name>
</gene>
<feature type="domain" description="Glycosyltransferase 2-like" evidence="1">
    <location>
        <begin position="13"/>
        <end position="143"/>
    </location>
</feature>
<comment type="caution">
    <text evidence="2">The sequence shown here is derived from an EMBL/GenBank/DDBJ whole genome shotgun (WGS) entry which is preliminary data.</text>
</comment>
<name>A0ABW4E3E0_9LACO</name>
<dbReference type="Proteomes" id="UP001597252">
    <property type="component" value="Unassembled WGS sequence"/>
</dbReference>
<accession>A0ABW4E3E0</accession>
<evidence type="ECO:0000313" key="3">
    <source>
        <dbReference type="Proteomes" id="UP001597252"/>
    </source>
</evidence>
<dbReference type="Pfam" id="PF00535">
    <property type="entry name" value="Glycos_transf_2"/>
    <property type="match status" value="1"/>
</dbReference>
<dbReference type="RefSeq" id="WP_125752599.1">
    <property type="nucleotide sequence ID" value="NZ_JBHTON010000009.1"/>
</dbReference>
<dbReference type="PANTHER" id="PTHR22916">
    <property type="entry name" value="GLYCOSYLTRANSFERASE"/>
    <property type="match status" value="1"/>
</dbReference>
<evidence type="ECO:0000313" key="2">
    <source>
        <dbReference type="EMBL" id="MFD1484442.1"/>
    </source>
</evidence>
<dbReference type="Gene3D" id="3.90.550.10">
    <property type="entry name" value="Spore Coat Polysaccharide Biosynthesis Protein SpsA, Chain A"/>
    <property type="match status" value="1"/>
</dbReference>
<dbReference type="PANTHER" id="PTHR22916:SF3">
    <property type="entry name" value="UDP-GLCNAC:BETAGAL BETA-1,3-N-ACETYLGLUCOSAMINYLTRANSFERASE-LIKE PROTEIN 1"/>
    <property type="match status" value="1"/>
</dbReference>
<evidence type="ECO:0000259" key="1">
    <source>
        <dbReference type="Pfam" id="PF00535"/>
    </source>
</evidence>
<dbReference type="InterPro" id="IPR001173">
    <property type="entry name" value="Glyco_trans_2-like"/>
</dbReference>
<protein>
    <submittedName>
        <fullName evidence="2">Glycosyltransferase family 2 protein</fullName>
    </submittedName>
</protein>
<keyword evidence="3" id="KW-1185">Reference proteome</keyword>
<dbReference type="EMBL" id="JBHTON010000009">
    <property type="protein sequence ID" value="MFD1484442.1"/>
    <property type="molecule type" value="Genomic_DNA"/>
</dbReference>
<dbReference type="SUPFAM" id="SSF53448">
    <property type="entry name" value="Nucleotide-diphospho-sugar transferases"/>
    <property type="match status" value="1"/>
</dbReference>